<dbReference type="AlphaFoldDB" id="A0A7W1XQG3"/>
<dbReference type="Pfam" id="PF21758">
    <property type="entry name" value="PAC_bac"/>
    <property type="match status" value="1"/>
</dbReference>
<organism evidence="2 3">
    <name type="scientific">Thermoactinomyces mirandus</name>
    <dbReference type="NCBI Taxonomy" id="2756294"/>
    <lineage>
        <taxon>Bacteria</taxon>
        <taxon>Bacillati</taxon>
        <taxon>Bacillota</taxon>
        <taxon>Bacilli</taxon>
        <taxon>Bacillales</taxon>
        <taxon>Thermoactinomycetaceae</taxon>
        <taxon>Thermoactinomyces</taxon>
    </lineage>
</organism>
<dbReference type="RefSeq" id="WP_181737782.1">
    <property type="nucleotide sequence ID" value="NZ_JACEOL010000009.1"/>
</dbReference>
<comment type="caution">
    <text evidence="2">The sequence shown here is derived from an EMBL/GenBank/DDBJ whole genome shotgun (WGS) entry which is preliminary data.</text>
</comment>
<gene>
    <name evidence="2" type="ORF">H2C83_03395</name>
</gene>
<protein>
    <recommendedName>
        <fullName evidence="1">Prenylated flavin chaperone LpdD-like domain-containing protein</fullName>
    </recommendedName>
</protein>
<sequence length="141" mass="15613">MKEYHIIIGQKSRDRIELKAFACGMDYSVIICGGTHYHIGSTALGHANTGKDKLPGNKATVSVICAPGHRDDEVARWAARYLATELKCNVSVSVGIHIDNASQEEINALITNCKKVCKKLVQDVFGEWKTKAHSNNQRKFE</sequence>
<evidence type="ECO:0000313" key="3">
    <source>
        <dbReference type="Proteomes" id="UP000538292"/>
    </source>
</evidence>
<name>A0A7W1XQG3_9BACL</name>
<reference evidence="2 3" key="1">
    <citation type="submission" date="2020-07" db="EMBL/GenBank/DDBJ databases">
        <title>Thermoactinomyces phylogeny.</title>
        <authorList>
            <person name="Dunlap C."/>
        </authorList>
    </citation>
    <scope>NUCLEOTIDE SEQUENCE [LARGE SCALE GENOMIC DNA]</scope>
    <source>
        <strain evidence="2 3">AMNI-1</strain>
    </source>
</reference>
<keyword evidence="3" id="KW-1185">Reference proteome</keyword>
<accession>A0A7W1XQG3</accession>
<feature type="domain" description="Prenylated flavin chaperone LpdD-like" evidence="1">
    <location>
        <begin position="11"/>
        <end position="123"/>
    </location>
</feature>
<evidence type="ECO:0000259" key="1">
    <source>
        <dbReference type="Pfam" id="PF21758"/>
    </source>
</evidence>
<dbReference type="InterPro" id="IPR048844">
    <property type="entry name" value="LpdD_chaperone-like"/>
</dbReference>
<proteinExistence type="predicted"/>
<evidence type="ECO:0000313" key="2">
    <source>
        <dbReference type="EMBL" id="MBA4601378.1"/>
    </source>
</evidence>
<dbReference type="Proteomes" id="UP000538292">
    <property type="component" value="Unassembled WGS sequence"/>
</dbReference>
<dbReference type="EMBL" id="JACEOL010000009">
    <property type="protein sequence ID" value="MBA4601378.1"/>
    <property type="molecule type" value="Genomic_DNA"/>
</dbReference>